<reference evidence="1 2" key="1">
    <citation type="journal article" date="2016" name="Syst. Appl. Microbiol.">
        <title>Pararhizobium polonicum sp. nov. isolated from tumors on stone fruit rootstocks.</title>
        <authorList>
            <person name="Pulawska J."/>
            <person name="Kuzmanovic N."/>
            <person name="Willems A."/>
            <person name="Pothier J.F."/>
        </authorList>
    </citation>
    <scope>NUCLEOTIDE SEQUENCE [LARGE SCALE GENOMIC DNA]</scope>
    <source>
        <strain evidence="1 2">F5.1</strain>
    </source>
</reference>
<comment type="caution">
    <text evidence="1">The sequence shown here is derived from an EMBL/GenBank/DDBJ whole genome shotgun (WGS) entry which is preliminary data.</text>
</comment>
<name>A0A1C7P5D5_9HYPH</name>
<protein>
    <submittedName>
        <fullName evidence="1">Uncharacterized protein</fullName>
    </submittedName>
</protein>
<gene>
    <name evidence="1" type="ORF">ADU59_07060</name>
</gene>
<evidence type="ECO:0000313" key="1">
    <source>
        <dbReference type="EMBL" id="OBZ96469.1"/>
    </source>
</evidence>
<sequence length="138" mass="15951">MGIAYAYISVFDHWLSEEEAGASPLMTYSLALQKGRLDDYLAGERKFLELYRMLGRHGTICNRPRPVRKFETVDVRLEKVMVDSLREKRLMDIYFSDFGVRVLGGYDRTDLLIAETLQKLELLLSQVNQFGLFVLPNP</sequence>
<dbReference type="AlphaFoldDB" id="A0A1C7P5D5"/>
<dbReference type="Proteomes" id="UP000093111">
    <property type="component" value="Unassembled WGS sequence"/>
</dbReference>
<organism evidence="1 2">
    <name type="scientific">Pararhizobium polonicum</name>
    <dbReference type="NCBI Taxonomy" id="1612624"/>
    <lineage>
        <taxon>Bacteria</taxon>
        <taxon>Pseudomonadati</taxon>
        <taxon>Pseudomonadota</taxon>
        <taxon>Alphaproteobacteria</taxon>
        <taxon>Hyphomicrobiales</taxon>
        <taxon>Rhizobiaceae</taxon>
        <taxon>Rhizobium/Agrobacterium group</taxon>
        <taxon>Pararhizobium</taxon>
    </lineage>
</organism>
<evidence type="ECO:0000313" key="2">
    <source>
        <dbReference type="Proteomes" id="UP000093111"/>
    </source>
</evidence>
<dbReference type="EMBL" id="LGLV01000005">
    <property type="protein sequence ID" value="OBZ96469.1"/>
    <property type="molecule type" value="Genomic_DNA"/>
</dbReference>
<keyword evidence="2" id="KW-1185">Reference proteome</keyword>
<proteinExistence type="predicted"/>
<accession>A0A1C7P5D5</accession>